<name>A0A0F8Y5P4_9ZZZZ</name>
<gene>
    <name evidence="1" type="ORF">LCGC14_2861870</name>
</gene>
<reference evidence="1" key="1">
    <citation type="journal article" date="2015" name="Nature">
        <title>Complex archaea that bridge the gap between prokaryotes and eukaryotes.</title>
        <authorList>
            <person name="Spang A."/>
            <person name="Saw J.H."/>
            <person name="Jorgensen S.L."/>
            <person name="Zaremba-Niedzwiedzka K."/>
            <person name="Martijn J."/>
            <person name="Lind A.E."/>
            <person name="van Eijk R."/>
            <person name="Schleper C."/>
            <person name="Guy L."/>
            <person name="Ettema T.J."/>
        </authorList>
    </citation>
    <scope>NUCLEOTIDE SEQUENCE</scope>
</reference>
<dbReference type="EMBL" id="LAZR01055330">
    <property type="protein sequence ID" value="KKK76613.1"/>
    <property type="molecule type" value="Genomic_DNA"/>
</dbReference>
<accession>A0A0F8Y5P4</accession>
<protein>
    <submittedName>
        <fullName evidence="1">Uncharacterized protein</fullName>
    </submittedName>
</protein>
<evidence type="ECO:0000313" key="1">
    <source>
        <dbReference type="EMBL" id="KKK76613.1"/>
    </source>
</evidence>
<comment type="caution">
    <text evidence="1">The sequence shown here is derived from an EMBL/GenBank/DDBJ whole genome shotgun (WGS) entry which is preliminary data.</text>
</comment>
<dbReference type="AlphaFoldDB" id="A0A0F8Y5P4"/>
<proteinExistence type="predicted"/>
<organism evidence="1">
    <name type="scientific">marine sediment metagenome</name>
    <dbReference type="NCBI Taxonomy" id="412755"/>
    <lineage>
        <taxon>unclassified sequences</taxon>
        <taxon>metagenomes</taxon>
        <taxon>ecological metagenomes</taxon>
    </lineage>
</organism>
<sequence>MSYANRPMGDYKTYGYAGDPGFLSSLWKGVKKFALPALGFAVGGPVGAIITGATGAGGGKPTPQMPRIPGTVGGQVTFPGGTSIGLGYGGAVAIPGQGRLPPYTATGPGVLPGGGRGGQMIPSGYHFAKDGSGRLVRNRRMNVANPRALRKAMRRVQGFEKLARRTIVFTRRVKMKKRKSS</sequence>